<evidence type="ECO:0000313" key="3">
    <source>
        <dbReference type="EMBL" id="KAK1770268.1"/>
    </source>
</evidence>
<sequence>MALNANSPLSIRDQWARQNAIHGVQHDWNDLVRRHIRGQPRRPLILDGDDLPPAPTPPIAKFPFWEPDTTINVGIIGAGAGGLFTALVLDYLNFQLAIRALQKGPYTGVMPSDESPEQYFLGNKLPPRLTFEYDIIEAAKPERLGGRLYTHDFGGPRDTHDYYDVGAMRFPDNPVMTRTFDLFAKLGMEKTDLKTNPGAEDGSIIPYYMKNGDTASTTIEPWSYNDITKWGTYDGIRSQSTDNDPFLMSTDDCIPPGILEHSPDDVMKAAMKPLRDALKRDAEQVPLGRAGWDLLMKYDTFSTRQYLATGPSEPMTTAPIPSPPYNYDTIEWMETFNGGTNWYDQAYSETVLESLDFEFDDDTKWYCILGGAQQLAKKMEANLVQKNKISYNSPVTAIRATGFMEVEVDVSPKSGEPKTNTYHGVVNTTTLGCLRRMDLREAGLSYGVKQASRSLGYGPAAKVAIKFSRAWWIHDLGKYNVKMGGLGHSDLNSRICVYPSYNIYDDETKTAVLLCSYTWQQDSERLSSLMSTNEDHAQKVKDEAALKALLLRDLARLHANDDMTEAELHDLITESYVDHHAFDWDKDPNSAGAFAFFRPQQFTSMWGRMIWPSGDVVVAGEAASPHHAWVVGALESVVHGLHAWLGMNVGAVPGFADAIDILENDEPGNPFVGLPPYMDENISQWHSYLGVIRRYEHLRCMEPEEERGTKRRVEQRREHLQEGEQEQLVGLLSRLDIKSHGPG</sequence>
<feature type="compositionally biased region" description="Basic and acidic residues" evidence="1">
    <location>
        <begin position="704"/>
        <end position="722"/>
    </location>
</feature>
<evidence type="ECO:0000313" key="4">
    <source>
        <dbReference type="Proteomes" id="UP001244011"/>
    </source>
</evidence>
<feature type="domain" description="Amine oxidase" evidence="2">
    <location>
        <begin position="142"/>
        <end position="197"/>
    </location>
</feature>
<comment type="caution">
    <text evidence="3">The sequence shown here is derived from an EMBL/GenBank/DDBJ whole genome shotgun (WGS) entry which is preliminary data.</text>
</comment>
<dbReference type="Gene3D" id="3.90.660.10">
    <property type="match status" value="1"/>
</dbReference>
<dbReference type="AlphaFoldDB" id="A0AAJ0C783"/>
<dbReference type="InterPro" id="IPR050281">
    <property type="entry name" value="Flavin_monoamine_oxidase"/>
</dbReference>
<evidence type="ECO:0000256" key="1">
    <source>
        <dbReference type="SAM" id="MobiDB-lite"/>
    </source>
</evidence>
<dbReference type="EMBL" id="MU839001">
    <property type="protein sequence ID" value="KAK1770268.1"/>
    <property type="molecule type" value="Genomic_DNA"/>
</dbReference>
<keyword evidence="4" id="KW-1185">Reference proteome</keyword>
<protein>
    <submittedName>
        <fullName evidence="3">Amine oxidase</fullName>
    </submittedName>
</protein>
<dbReference type="PANTHER" id="PTHR10742:SF342">
    <property type="entry name" value="AMINE OXIDASE"/>
    <property type="match status" value="1"/>
</dbReference>
<evidence type="ECO:0000259" key="2">
    <source>
        <dbReference type="Pfam" id="PF01593"/>
    </source>
</evidence>
<dbReference type="Pfam" id="PF01593">
    <property type="entry name" value="Amino_oxidase"/>
    <property type="match status" value="2"/>
</dbReference>
<dbReference type="SUPFAM" id="SSF51905">
    <property type="entry name" value="FAD/NAD(P)-binding domain"/>
    <property type="match status" value="1"/>
</dbReference>
<name>A0AAJ0C783_9PEZI</name>
<dbReference type="SUPFAM" id="SSF54373">
    <property type="entry name" value="FAD-linked reductases, C-terminal domain"/>
    <property type="match status" value="1"/>
</dbReference>
<dbReference type="InterPro" id="IPR002937">
    <property type="entry name" value="Amino_oxidase"/>
</dbReference>
<dbReference type="InterPro" id="IPR036188">
    <property type="entry name" value="FAD/NAD-bd_sf"/>
</dbReference>
<dbReference type="GO" id="GO:0009063">
    <property type="term" value="P:amino acid catabolic process"/>
    <property type="evidence" value="ECO:0007669"/>
    <property type="project" value="TreeGrafter"/>
</dbReference>
<accession>A0AAJ0C783</accession>
<dbReference type="Proteomes" id="UP001244011">
    <property type="component" value="Unassembled WGS sequence"/>
</dbReference>
<organism evidence="3 4">
    <name type="scientific">Phialemonium atrogriseum</name>
    <dbReference type="NCBI Taxonomy" id="1093897"/>
    <lineage>
        <taxon>Eukaryota</taxon>
        <taxon>Fungi</taxon>
        <taxon>Dikarya</taxon>
        <taxon>Ascomycota</taxon>
        <taxon>Pezizomycotina</taxon>
        <taxon>Sordariomycetes</taxon>
        <taxon>Sordariomycetidae</taxon>
        <taxon>Cephalothecales</taxon>
        <taxon>Cephalothecaceae</taxon>
        <taxon>Phialemonium</taxon>
    </lineage>
</organism>
<dbReference type="GO" id="GO:0001716">
    <property type="term" value="F:L-amino-acid oxidase activity"/>
    <property type="evidence" value="ECO:0007669"/>
    <property type="project" value="TreeGrafter"/>
</dbReference>
<feature type="region of interest" description="Disordered" evidence="1">
    <location>
        <begin position="704"/>
        <end position="725"/>
    </location>
</feature>
<gene>
    <name evidence="3" type="ORF">QBC33DRAFT_530592</name>
</gene>
<dbReference type="GeneID" id="85310430"/>
<proteinExistence type="predicted"/>
<feature type="domain" description="Amine oxidase" evidence="2">
    <location>
        <begin position="330"/>
        <end position="636"/>
    </location>
</feature>
<reference evidence="3" key="1">
    <citation type="submission" date="2023-06" db="EMBL/GenBank/DDBJ databases">
        <title>Genome-scale phylogeny and comparative genomics of the fungal order Sordariales.</title>
        <authorList>
            <consortium name="Lawrence Berkeley National Laboratory"/>
            <person name="Hensen N."/>
            <person name="Bonometti L."/>
            <person name="Westerberg I."/>
            <person name="Brannstrom I.O."/>
            <person name="Guillou S."/>
            <person name="Cros-Aarteil S."/>
            <person name="Calhoun S."/>
            <person name="Haridas S."/>
            <person name="Kuo A."/>
            <person name="Mondo S."/>
            <person name="Pangilinan J."/>
            <person name="Riley R."/>
            <person name="Labutti K."/>
            <person name="Andreopoulos B."/>
            <person name="Lipzen A."/>
            <person name="Chen C."/>
            <person name="Yanf M."/>
            <person name="Daum C."/>
            <person name="Ng V."/>
            <person name="Clum A."/>
            <person name="Steindorff A."/>
            <person name="Ohm R."/>
            <person name="Martin F."/>
            <person name="Silar P."/>
            <person name="Natvig D."/>
            <person name="Lalanne C."/>
            <person name="Gautier V."/>
            <person name="Ament-Velasquez S.L."/>
            <person name="Kruys A."/>
            <person name="Hutchinson M.I."/>
            <person name="Powell A.J."/>
            <person name="Barry K."/>
            <person name="Miller A.N."/>
            <person name="Grigoriev I.V."/>
            <person name="Debuchy R."/>
            <person name="Gladieux P."/>
            <person name="Thoren M.H."/>
            <person name="Johannesson H."/>
        </authorList>
    </citation>
    <scope>NUCLEOTIDE SEQUENCE</scope>
    <source>
        <strain evidence="3">8032-3</strain>
    </source>
</reference>
<dbReference type="PANTHER" id="PTHR10742">
    <property type="entry name" value="FLAVIN MONOAMINE OXIDASE"/>
    <property type="match status" value="1"/>
</dbReference>
<dbReference type="RefSeq" id="XP_060286481.1">
    <property type="nucleotide sequence ID" value="XM_060427243.1"/>
</dbReference>